<reference evidence="1" key="1">
    <citation type="submission" date="2022-03" db="EMBL/GenBank/DDBJ databases">
        <title>Complete genome sequence of Caldinitratiruptor microaerophilus.</title>
        <authorList>
            <person name="Mukaiyama R."/>
            <person name="Nishiyama T."/>
            <person name="Ueda K."/>
        </authorList>
    </citation>
    <scope>NUCLEOTIDE SEQUENCE</scope>
    <source>
        <strain evidence="1">JCM 16183</strain>
    </source>
</reference>
<protein>
    <submittedName>
        <fullName evidence="1">Uncharacterized protein</fullName>
    </submittedName>
</protein>
<evidence type="ECO:0000313" key="1">
    <source>
        <dbReference type="EMBL" id="BDG61374.1"/>
    </source>
</evidence>
<dbReference type="AlphaFoldDB" id="A0AA35CMU0"/>
<evidence type="ECO:0000313" key="2">
    <source>
        <dbReference type="Proteomes" id="UP001163687"/>
    </source>
</evidence>
<dbReference type="EMBL" id="AP025628">
    <property type="protein sequence ID" value="BDG61374.1"/>
    <property type="molecule type" value="Genomic_DNA"/>
</dbReference>
<proteinExistence type="predicted"/>
<gene>
    <name evidence="1" type="ORF">caldi_24640</name>
</gene>
<name>A0AA35CMU0_9FIRM</name>
<accession>A0AA35CMU0</accession>
<organism evidence="1 2">
    <name type="scientific">Caldinitratiruptor microaerophilus</name>
    <dbReference type="NCBI Taxonomy" id="671077"/>
    <lineage>
        <taxon>Bacteria</taxon>
        <taxon>Bacillati</taxon>
        <taxon>Bacillota</taxon>
        <taxon>Clostridia</taxon>
        <taxon>Eubacteriales</taxon>
        <taxon>Symbiobacteriaceae</taxon>
        <taxon>Caldinitratiruptor</taxon>
    </lineage>
</organism>
<keyword evidence="2" id="KW-1185">Reference proteome</keyword>
<sequence>MVHLRESGERRAIVRTEEGETRWVREDDKLLVELPNRTKKVRNLTDTGHGS</sequence>
<dbReference type="Proteomes" id="UP001163687">
    <property type="component" value="Chromosome"/>
</dbReference>
<dbReference type="KEGG" id="cmic:caldi_24640"/>